<dbReference type="Proteomes" id="UP001596028">
    <property type="component" value="Unassembled WGS sequence"/>
</dbReference>
<name>A0ABV9FMB1_9BACL</name>
<sequence length="199" mass="23402">MVSAIEFKQRFALGTVDKMLLDAAHDAESIYLLLAHQGMEPFIDLNIRSKKNTASKTSSEIKISPKGIPICPKGREMQPNGTDLKRHRRKWRCSPECGCSTAKYGRTFYTKTSDDPRLFPKTPRDSEKWKLIYKRRTSIERSNKREKVDYHLELGRHRSTMMWYMRIYGIMICQHMDAWYVSQKDEWDKLKSLFYPAIA</sequence>
<proteinExistence type="predicted"/>
<feature type="region of interest" description="Disordered" evidence="1">
    <location>
        <begin position="65"/>
        <end position="85"/>
    </location>
</feature>
<dbReference type="EMBL" id="JBHSEP010000037">
    <property type="protein sequence ID" value="MFC4602000.1"/>
    <property type="molecule type" value="Genomic_DNA"/>
</dbReference>
<accession>A0ABV9FMB1</accession>
<dbReference type="RefSeq" id="WP_378102877.1">
    <property type="nucleotide sequence ID" value="NZ_JBHSEP010000037.1"/>
</dbReference>
<evidence type="ECO:0008006" key="4">
    <source>
        <dbReference type="Google" id="ProtNLM"/>
    </source>
</evidence>
<evidence type="ECO:0000313" key="3">
    <source>
        <dbReference type="Proteomes" id="UP001596028"/>
    </source>
</evidence>
<protein>
    <recommendedName>
        <fullName evidence="4">Transposase</fullName>
    </recommendedName>
</protein>
<organism evidence="2 3">
    <name type="scientific">Cohnella hongkongensis</name>
    <dbReference type="NCBI Taxonomy" id="178337"/>
    <lineage>
        <taxon>Bacteria</taxon>
        <taxon>Bacillati</taxon>
        <taxon>Bacillota</taxon>
        <taxon>Bacilli</taxon>
        <taxon>Bacillales</taxon>
        <taxon>Paenibacillaceae</taxon>
        <taxon>Cohnella</taxon>
    </lineage>
</organism>
<keyword evidence="3" id="KW-1185">Reference proteome</keyword>
<evidence type="ECO:0000256" key="1">
    <source>
        <dbReference type="SAM" id="MobiDB-lite"/>
    </source>
</evidence>
<comment type="caution">
    <text evidence="2">The sequence shown here is derived from an EMBL/GenBank/DDBJ whole genome shotgun (WGS) entry which is preliminary data.</text>
</comment>
<gene>
    <name evidence="2" type="ORF">ACFO3S_27525</name>
</gene>
<reference evidence="3" key="1">
    <citation type="journal article" date="2019" name="Int. J. Syst. Evol. Microbiol.">
        <title>The Global Catalogue of Microorganisms (GCM) 10K type strain sequencing project: providing services to taxonomists for standard genome sequencing and annotation.</title>
        <authorList>
            <consortium name="The Broad Institute Genomics Platform"/>
            <consortium name="The Broad Institute Genome Sequencing Center for Infectious Disease"/>
            <person name="Wu L."/>
            <person name="Ma J."/>
        </authorList>
    </citation>
    <scope>NUCLEOTIDE SEQUENCE [LARGE SCALE GENOMIC DNA]</scope>
    <source>
        <strain evidence="3">CCUG 49571</strain>
    </source>
</reference>
<evidence type="ECO:0000313" key="2">
    <source>
        <dbReference type="EMBL" id="MFC4602000.1"/>
    </source>
</evidence>